<evidence type="ECO:0008006" key="3">
    <source>
        <dbReference type="Google" id="ProtNLM"/>
    </source>
</evidence>
<accession>A0ABT7PP04</accession>
<comment type="caution">
    <text evidence="1">The sequence shown here is derived from an EMBL/GenBank/DDBJ whole genome shotgun (WGS) entry which is preliminary data.</text>
</comment>
<gene>
    <name evidence="1" type="ORF">QTN89_22510</name>
</gene>
<protein>
    <recommendedName>
        <fullName evidence="3">Core-binding (CB) domain-containing protein</fullName>
    </recommendedName>
</protein>
<proteinExistence type="predicted"/>
<dbReference type="EMBL" id="JASZZN010000020">
    <property type="protein sequence ID" value="MDM4018240.1"/>
    <property type="molecule type" value="Genomic_DNA"/>
</dbReference>
<dbReference type="Proteomes" id="UP001239462">
    <property type="component" value="Unassembled WGS sequence"/>
</dbReference>
<organism evidence="1 2">
    <name type="scientific">Roseiconus lacunae</name>
    <dbReference type="NCBI Taxonomy" id="2605694"/>
    <lineage>
        <taxon>Bacteria</taxon>
        <taxon>Pseudomonadati</taxon>
        <taxon>Planctomycetota</taxon>
        <taxon>Planctomycetia</taxon>
        <taxon>Pirellulales</taxon>
        <taxon>Pirellulaceae</taxon>
        <taxon>Roseiconus</taxon>
    </lineage>
</organism>
<reference evidence="1 2" key="1">
    <citation type="submission" date="2023-06" db="EMBL/GenBank/DDBJ databases">
        <title>Roseiconus lacunae JC819 isolated from Gulf of Mannar region, Tamil Nadu.</title>
        <authorList>
            <person name="Pk S."/>
            <person name="Ch S."/>
            <person name="Ch V.R."/>
        </authorList>
    </citation>
    <scope>NUCLEOTIDE SEQUENCE [LARGE SCALE GENOMIC DNA]</scope>
    <source>
        <strain evidence="1 2">JC819</strain>
    </source>
</reference>
<sequence>MPRKPSPMPGYKFHTSGQARVFLNRKAYYLGEYDSPESYARYHNLLAIYNANGQKMPDDVPTHQIDLPLTIACLTAEFRENLKSRYANNKHERRRFSNLCTLLEDEYSDLPLDAFGPIKLADVRDLFVASGNCRNYVNQQTRNIVRIFKFGVSRELVTAEQLKALESLESLRRGQTTARESVPRSPVNLDDVRSTAAHLSPTLKAMVRVQDSNGYAVGRGLVARNGVNTNIAPAR</sequence>
<dbReference type="RefSeq" id="WP_289165976.1">
    <property type="nucleotide sequence ID" value="NZ_JASZZN010000020.1"/>
</dbReference>
<name>A0ABT7PP04_9BACT</name>
<evidence type="ECO:0000313" key="1">
    <source>
        <dbReference type="EMBL" id="MDM4018240.1"/>
    </source>
</evidence>
<keyword evidence="2" id="KW-1185">Reference proteome</keyword>
<evidence type="ECO:0000313" key="2">
    <source>
        <dbReference type="Proteomes" id="UP001239462"/>
    </source>
</evidence>